<protein>
    <submittedName>
        <fullName evidence="1">Uncharacterized protein</fullName>
    </submittedName>
</protein>
<proteinExistence type="predicted"/>
<name>M8BKB8_AEGTA</name>
<sequence>MSTSTRSRFIAVFLLLVTLQLIIVIAHGSAETPGIVCHVTFYIQTIVYTNEVKSSKYVLSPSGMILRLLSSIDI</sequence>
<dbReference type="EnsemblPlants" id="EMT07204">
    <property type="protein sequence ID" value="EMT07204"/>
    <property type="gene ID" value="F775_05112"/>
</dbReference>
<organism evidence="1">
    <name type="scientific">Aegilops tauschii</name>
    <name type="common">Tausch's goatgrass</name>
    <name type="synonym">Aegilops squarrosa</name>
    <dbReference type="NCBI Taxonomy" id="37682"/>
    <lineage>
        <taxon>Eukaryota</taxon>
        <taxon>Viridiplantae</taxon>
        <taxon>Streptophyta</taxon>
        <taxon>Embryophyta</taxon>
        <taxon>Tracheophyta</taxon>
        <taxon>Spermatophyta</taxon>
        <taxon>Magnoliopsida</taxon>
        <taxon>Liliopsida</taxon>
        <taxon>Poales</taxon>
        <taxon>Poaceae</taxon>
        <taxon>BOP clade</taxon>
        <taxon>Pooideae</taxon>
        <taxon>Triticodae</taxon>
        <taxon>Triticeae</taxon>
        <taxon>Triticinae</taxon>
        <taxon>Aegilops</taxon>
    </lineage>
</organism>
<reference evidence="1" key="1">
    <citation type="submission" date="2015-06" db="UniProtKB">
        <authorList>
            <consortium name="EnsemblPlants"/>
        </authorList>
    </citation>
    <scope>IDENTIFICATION</scope>
</reference>
<evidence type="ECO:0000313" key="1">
    <source>
        <dbReference type="EnsemblPlants" id="EMT07204"/>
    </source>
</evidence>
<accession>M8BKB8</accession>
<dbReference type="AlphaFoldDB" id="M8BKB8"/>